<feature type="transmembrane region" description="Helical" evidence="8">
    <location>
        <begin position="312"/>
        <end position="332"/>
    </location>
</feature>
<evidence type="ECO:0000256" key="1">
    <source>
        <dbReference type="ARBA" id="ARBA00004651"/>
    </source>
</evidence>
<keyword evidence="3" id="KW-0813">Transport</keyword>
<keyword evidence="6 8" id="KW-1133">Transmembrane helix</keyword>
<dbReference type="EMBL" id="AP027731">
    <property type="protein sequence ID" value="BDZ46443.1"/>
    <property type="molecule type" value="Genomic_DNA"/>
</dbReference>
<dbReference type="SUPFAM" id="SSF143865">
    <property type="entry name" value="CorA soluble domain-like"/>
    <property type="match status" value="1"/>
</dbReference>
<feature type="transmembrane region" description="Helical" evidence="8">
    <location>
        <begin position="281"/>
        <end position="300"/>
    </location>
</feature>
<keyword evidence="10" id="KW-1185">Reference proteome</keyword>
<evidence type="ECO:0000256" key="2">
    <source>
        <dbReference type="ARBA" id="ARBA00009765"/>
    </source>
</evidence>
<evidence type="ECO:0000256" key="7">
    <source>
        <dbReference type="ARBA" id="ARBA00023136"/>
    </source>
</evidence>
<comment type="subcellular location">
    <subcellularLocation>
        <location evidence="1">Cell membrane</location>
        <topology evidence="1">Multi-pass membrane protein</topology>
    </subcellularLocation>
</comment>
<sequence length="338" mass="38164">MPIIDNAVYVDGVRTANPPSLEETFETLRDRKGIAWIGMYRPNRDELQAVADEFGLHPLAVEDALKGHQRAKLEKYGDVLFLVLRPARYLDAAERVEFGEVHVFMGHDFAITVRHAEAPDLGRVRKRLEQNPELLALGTEAILYAVLDEVVDGYAPVIAGLQNDIDEIEDQLFGGAAEVSKRIYELEREVMAFQRAAAPLVDIVQSLERGFEKYNVHVELQRSLRDVLDHAIRTADRAEGFRTLLQNLLVTSATLVTEKQNDEMRRLSETSLSQGEQVKRISSWAAILFAPSLITGIYGMNFRFMPELDWPLGYPLALLLMALLSGGLYRAFKKRGWL</sequence>
<keyword evidence="7 8" id="KW-0472">Membrane</keyword>
<dbReference type="CDD" id="cd12830">
    <property type="entry name" value="MtCorA-like"/>
    <property type="match status" value="1"/>
</dbReference>
<dbReference type="Pfam" id="PF01544">
    <property type="entry name" value="CorA"/>
    <property type="match status" value="1"/>
</dbReference>
<evidence type="ECO:0000256" key="6">
    <source>
        <dbReference type="ARBA" id="ARBA00022989"/>
    </source>
</evidence>
<evidence type="ECO:0000313" key="9">
    <source>
        <dbReference type="EMBL" id="BDZ46443.1"/>
    </source>
</evidence>
<name>A0ABM8GDT8_9MICO</name>
<proteinExistence type="inferred from homology"/>
<dbReference type="Proteomes" id="UP001321498">
    <property type="component" value="Chromosome"/>
</dbReference>
<dbReference type="Gene3D" id="3.30.460.20">
    <property type="entry name" value="CorA soluble domain-like"/>
    <property type="match status" value="1"/>
</dbReference>
<evidence type="ECO:0000256" key="8">
    <source>
        <dbReference type="SAM" id="Phobius"/>
    </source>
</evidence>
<evidence type="ECO:0000256" key="3">
    <source>
        <dbReference type="ARBA" id="ARBA00022448"/>
    </source>
</evidence>
<reference evidence="10" key="1">
    <citation type="journal article" date="2019" name="Int. J. Syst. Evol. Microbiol.">
        <title>The Global Catalogue of Microorganisms (GCM) 10K type strain sequencing project: providing services to taxonomists for standard genome sequencing and annotation.</title>
        <authorList>
            <consortium name="The Broad Institute Genomics Platform"/>
            <consortium name="The Broad Institute Genome Sequencing Center for Infectious Disease"/>
            <person name="Wu L."/>
            <person name="Ma J."/>
        </authorList>
    </citation>
    <scope>NUCLEOTIDE SEQUENCE [LARGE SCALE GENOMIC DNA]</scope>
    <source>
        <strain evidence="10">NBRC 108725</strain>
    </source>
</reference>
<gene>
    <name evidence="9" type="ORF">GCM10025866_23520</name>
</gene>
<dbReference type="InterPro" id="IPR045861">
    <property type="entry name" value="CorA_cytoplasmic_dom"/>
</dbReference>
<protein>
    <submittedName>
        <fullName evidence="9">Magnesium transporter CorA</fullName>
    </submittedName>
</protein>
<evidence type="ECO:0000256" key="5">
    <source>
        <dbReference type="ARBA" id="ARBA00022692"/>
    </source>
</evidence>
<dbReference type="SUPFAM" id="SSF144083">
    <property type="entry name" value="Magnesium transport protein CorA, transmembrane region"/>
    <property type="match status" value="1"/>
</dbReference>
<accession>A0ABM8GDT8</accession>
<organism evidence="9 10">
    <name type="scientific">Naasia aerilata</name>
    <dbReference type="NCBI Taxonomy" id="1162966"/>
    <lineage>
        <taxon>Bacteria</taxon>
        <taxon>Bacillati</taxon>
        <taxon>Actinomycetota</taxon>
        <taxon>Actinomycetes</taxon>
        <taxon>Micrococcales</taxon>
        <taxon>Microbacteriaceae</taxon>
        <taxon>Naasia</taxon>
    </lineage>
</organism>
<dbReference type="PANTHER" id="PTHR46494:SF1">
    <property type="entry name" value="CORA FAMILY METAL ION TRANSPORTER (EUROFUNG)"/>
    <property type="match status" value="1"/>
</dbReference>
<keyword evidence="5 8" id="KW-0812">Transmembrane</keyword>
<dbReference type="InterPro" id="IPR045863">
    <property type="entry name" value="CorA_TM1_TM2"/>
</dbReference>
<dbReference type="PANTHER" id="PTHR46494">
    <property type="entry name" value="CORA FAMILY METAL ION TRANSPORTER (EUROFUNG)"/>
    <property type="match status" value="1"/>
</dbReference>
<dbReference type="Gene3D" id="1.20.58.340">
    <property type="entry name" value="Magnesium transport protein CorA, transmembrane region"/>
    <property type="match status" value="2"/>
</dbReference>
<dbReference type="InterPro" id="IPR002523">
    <property type="entry name" value="MgTranspt_CorA/ZnTranspt_ZntB"/>
</dbReference>
<evidence type="ECO:0000313" key="10">
    <source>
        <dbReference type="Proteomes" id="UP001321498"/>
    </source>
</evidence>
<keyword evidence="4" id="KW-1003">Cell membrane</keyword>
<comment type="similarity">
    <text evidence="2">Belongs to the CorA metal ion transporter (MIT) (TC 1.A.35) family.</text>
</comment>
<dbReference type="RefSeq" id="WP_286276508.1">
    <property type="nucleotide sequence ID" value="NZ_AP027731.1"/>
</dbReference>
<evidence type="ECO:0000256" key="4">
    <source>
        <dbReference type="ARBA" id="ARBA00022475"/>
    </source>
</evidence>